<keyword evidence="6" id="KW-0808">Transferase</keyword>
<dbReference type="SUPFAM" id="SSF47384">
    <property type="entry name" value="Homodimeric domain of signal transducing histidine kinase"/>
    <property type="match status" value="1"/>
</dbReference>
<dbReference type="Gene3D" id="3.30.450.20">
    <property type="entry name" value="PAS domain"/>
    <property type="match status" value="1"/>
</dbReference>
<proteinExistence type="inferred from homology"/>
<dbReference type="InterPro" id="IPR035965">
    <property type="entry name" value="PAS-like_dom_sf"/>
</dbReference>
<evidence type="ECO:0000256" key="2">
    <source>
        <dbReference type="ARBA" id="ARBA00006402"/>
    </source>
</evidence>
<evidence type="ECO:0000256" key="1">
    <source>
        <dbReference type="ARBA" id="ARBA00000085"/>
    </source>
</evidence>
<reference evidence="12 13" key="1">
    <citation type="submission" date="2022-10" db="EMBL/GenBank/DDBJ databases">
        <title>Sphingomonas sp.</title>
        <authorList>
            <person name="Jin C."/>
        </authorList>
    </citation>
    <scope>NUCLEOTIDE SEQUENCE [LARGE SCALE GENOMIC DNA]</scope>
    <source>
        <strain evidence="12 13">BN140010</strain>
    </source>
</reference>
<evidence type="ECO:0000256" key="6">
    <source>
        <dbReference type="ARBA" id="ARBA00022679"/>
    </source>
</evidence>
<dbReference type="CDD" id="cd00082">
    <property type="entry name" value="HisKA"/>
    <property type="match status" value="1"/>
</dbReference>
<protein>
    <recommendedName>
        <fullName evidence="3">histidine kinase</fullName>
        <ecNumber evidence="3">2.7.13.3</ecNumber>
    </recommendedName>
</protein>
<evidence type="ECO:0000256" key="3">
    <source>
        <dbReference type="ARBA" id="ARBA00012438"/>
    </source>
</evidence>
<dbReference type="SUPFAM" id="SSF55781">
    <property type="entry name" value="GAF domain-like"/>
    <property type="match status" value="2"/>
</dbReference>
<keyword evidence="13" id="KW-1185">Reference proteome</keyword>
<evidence type="ECO:0000256" key="4">
    <source>
        <dbReference type="ARBA" id="ARBA00022543"/>
    </source>
</evidence>
<comment type="similarity">
    <text evidence="2">In the N-terminal section; belongs to the phytochrome family.</text>
</comment>
<evidence type="ECO:0000256" key="5">
    <source>
        <dbReference type="ARBA" id="ARBA00022606"/>
    </source>
</evidence>
<keyword evidence="7" id="KW-0418">Kinase</keyword>
<comment type="catalytic activity">
    <reaction evidence="1">
        <text>ATP + protein L-histidine = ADP + protein N-phospho-L-histidine.</text>
        <dbReference type="EC" id="2.7.13.3"/>
    </reaction>
</comment>
<dbReference type="PANTHER" id="PTHR42878">
    <property type="entry name" value="TWO-COMPONENT HISTIDINE KINASE"/>
    <property type="match status" value="1"/>
</dbReference>
<feature type="domain" description="Phytochrome chromophore attachment site" evidence="10">
    <location>
        <begin position="157"/>
        <end position="315"/>
    </location>
</feature>
<keyword evidence="4" id="KW-0600">Photoreceptor protein</keyword>
<dbReference type="PROSITE" id="PS50109">
    <property type="entry name" value="HIS_KIN"/>
    <property type="match status" value="1"/>
</dbReference>
<evidence type="ECO:0000256" key="9">
    <source>
        <dbReference type="ARBA" id="ARBA00023170"/>
    </source>
</evidence>
<dbReference type="PRINTS" id="PR01033">
    <property type="entry name" value="PHYTOCHROME"/>
</dbReference>
<dbReference type="EC" id="2.7.13.3" evidence="3"/>
<dbReference type="Gene3D" id="1.10.287.130">
    <property type="match status" value="1"/>
</dbReference>
<dbReference type="InterPro" id="IPR003594">
    <property type="entry name" value="HATPase_dom"/>
</dbReference>
<gene>
    <name evidence="12" type="ORF">OMW55_08900</name>
</gene>
<dbReference type="InterPro" id="IPR003018">
    <property type="entry name" value="GAF"/>
</dbReference>
<dbReference type="SMART" id="SM00387">
    <property type="entry name" value="HATPase_c"/>
    <property type="match status" value="1"/>
</dbReference>
<dbReference type="Pfam" id="PF02518">
    <property type="entry name" value="HATPase_c"/>
    <property type="match status" value="1"/>
</dbReference>
<evidence type="ECO:0000259" key="10">
    <source>
        <dbReference type="PROSITE" id="PS50046"/>
    </source>
</evidence>
<organism evidence="12 13">
    <name type="scientific">Sphingomonas arvum</name>
    <dbReference type="NCBI Taxonomy" id="2992113"/>
    <lineage>
        <taxon>Bacteria</taxon>
        <taxon>Pseudomonadati</taxon>
        <taxon>Pseudomonadota</taxon>
        <taxon>Alphaproteobacteria</taxon>
        <taxon>Sphingomonadales</taxon>
        <taxon>Sphingomonadaceae</taxon>
        <taxon>Sphingomonas</taxon>
    </lineage>
</organism>
<dbReference type="SUPFAM" id="SSF55874">
    <property type="entry name" value="ATPase domain of HSP90 chaperone/DNA topoisomerase II/histidine kinase"/>
    <property type="match status" value="1"/>
</dbReference>
<dbReference type="RefSeq" id="WP_264882498.1">
    <property type="nucleotide sequence ID" value="NZ_JAPDOB010000002.1"/>
</dbReference>
<dbReference type="Gene3D" id="3.30.565.10">
    <property type="entry name" value="Histidine kinase-like ATPase, C-terminal domain"/>
    <property type="match status" value="1"/>
</dbReference>
<dbReference type="Pfam" id="PF00360">
    <property type="entry name" value="PHY"/>
    <property type="match status" value="1"/>
</dbReference>
<dbReference type="InterPro" id="IPR016132">
    <property type="entry name" value="Phyto_chromo_attachment"/>
</dbReference>
<evidence type="ECO:0000256" key="7">
    <source>
        <dbReference type="ARBA" id="ARBA00022777"/>
    </source>
</evidence>
<dbReference type="Proteomes" id="UP001526246">
    <property type="component" value="Unassembled WGS sequence"/>
</dbReference>
<dbReference type="InterPro" id="IPR036097">
    <property type="entry name" value="HisK_dim/P_sf"/>
</dbReference>
<comment type="caution">
    <text evidence="12">The sequence shown here is derived from an EMBL/GenBank/DDBJ whole genome shotgun (WGS) entry which is preliminary data.</text>
</comment>
<dbReference type="InterPro" id="IPR005467">
    <property type="entry name" value="His_kinase_dom"/>
</dbReference>
<dbReference type="PANTHER" id="PTHR42878:SF15">
    <property type="entry name" value="BACTERIOPHYTOCHROME"/>
    <property type="match status" value="1"/>
</dbReference>
<dbReference type="InterPro" id="IPR003661">
    <property type="entry name" value="HisK_dim/P_dom"/>
</dbReference>
<evidence type="ECO:0000313" key="12">
    <source>
        <dbReference type="EMBL" id="MCW3797920.1"/>
    </source>
</evidence>
<dbReference type="InterPro" id="IPR043150">
    <property type="entry name" value="Phytochrome_PHY_sf"/>
</dbReference>
<dbReference type="InterPro" id="IPR013654">
    <property type="entry name" value="PAS_2"/>
</dbReference>
<dbReference type="InterPro" id="IPR050351">
    <property type="entry name" value="BphY/WalK/GraS-like"/>
</dbReference>
<keyword evidence="9" id="KW-0675">Receptor</keyword>
<dbReference type="EMBL" id="JAPDOB010000002">
    <property type="protein sequence ID" value="MCW3797920.1"/>
    <property type="molecule type" value="Genomic_DNA"/>
</dbReference>
<accession>A0ABT3JGQ2</accession>
<dbReference type="Gene3D" id="3.30.450.40">
    <property type="match status" value="1"/>
</dbReference>
<keyword evidence="8" id="KW-0157">Chromophore</keyword>
<sequence>MTQTALDSAPSGNGGSLDLTTCDREPIHIPGNIQPYGALLVLEPGTLRILQAANGTDAILRSAGSVVGATLADVLPPSVFAAVEQVEAATLAPGVTHLGTVRFAHDGGWRSYHAIAHRSAERIILEFEETVADEPGSFEDLYPHVREFLDSLQAVSSVQQLADMAAREVRRITGLDRALVYRFDEDWNGTVIAEDRNEALPSYLDLRFPASDIPAQARELYRLNRLRLIADANYVPVAIEPALDPSSRAPVNLSLSVLRSVSPVHLQYMRNMGTHASMSISLLRDGRLWGLISCHNAAPHRVPYHVRTACDFIGQILSLQLAAKEHASIAEQRHARRTISARLLGHMAAEDHFLDGLIKHGEDLLALTNAAGAAVVFGGTSALIGDTPEPAAVDRIISWLAEQRHDDDVFTTDNLAAAMPGAEALKDHASGLLAIAISQVHDSYVIWFRPEVIRTVSWGGDPRKRAEVEPDGLKLHPRTSFEVWKETVSLRSAPWHETEVEAATELRTAIVDIVLRRAEEMAGLSERLVAINKELEAFSYSVSHDLRAPFRHIVGYSQLLKNNEGPTLTERGHRYVDTIIESAISAGTLVDNLLSYSQMGRASMLPVSVDMNALTAEVIRKLDMEIGARTIEWKLGELAPARGDLTMIRLVLQNLISNAIKFTRDRNAAVIEIGCEPGQGENSYFVRDNGVGFDGAYVSKLFGVFQRLHRVEEFEGTGIGLANVRRIVERHGGRVWAEGQVDVGATISFVLPSGTE</sequence>
<dbReference type="SMART" id="SM00065">
    <property type="entry name" value="GAF"/>
    <property type="match status" value="1"/>
</dbReference>
<dbReference type="Pfam" id="PF00512">
    <property type="entry name" value="HisKA"/>
    <property type="match status" value="1"/>
</dbReference>
<dbReference type="Pfam" id="PF08446">
    <property type="entry name" value="PAS_2"/>
    <property type="match status" value="1"/>
</dbReference>
<name>A0ABT3JGQ2_9SPHN</name>
<dbReference type="InterPro" id="IPR001294">
    <property type="entry name" value="Phytochrome"/>
</dbReference>
<dbReference type="InterPro" id="IPR036890">
    <property type="entry name" value="HATPase_C_sf"/>
</dbReference>
<evidence type="ECO:0000256" key="8">
    <source>
        <dbReference type="ARBA" id="ARBA00022991"/>
    </source>
</evidence>
<dbReference type="InterPro" id="IPR013515">
    <property type="entry name" value="Phytochrome_cen-reg"/>
</dbReference>
<evidence type="ECO:0000259" key="11">
    <source>
        <dbReference type="PROSITE" id="PS50109"/>
    </source>
</evidence>
<feature type="domain" description="Histidine kinase" evidence="11">
    <location>
        <begin position="541"/>
        <end position="755"/>
    </location>
</feature>
<dbReference type="Gene3D" id="3.30.450.270">
    <property type="match status" value="1"/>
</dbReference>
<evidence type="ECO:0000313" key="13">
    <source>
        <dbReference type="Proteomes" id="UP001526246"/>
    </source>
</evidence>
<dbReference type="InterPro" id="IPR029016">
    <property type="entry name" value="GAF-like_dom_sf"/>
</dbReference>
<dbReference type="Pfam" id="PF01590">
    <property type="entry name" value="GAF"/>
    <property type="match status" value="1"/>
</dbReference>
<dbReference type="PROSITE" id="PS50046">
    <property type="entry name" value="PHYTOCHROME_2"/>
    <property type="match status" value="1"/>
</dbReference>
<dbReference type="SMART" id="SM00388">
    <property type="entry name" value="HisKA"/>
    <property type="match status" value="1"/>
</dbReference>
<dbReference type="SUPFAM" id="SSF55785">
    <property type="entry name" value="PYP-like sensor domain (PAS domain)"/>
    <property type="match status" value="1"/>
</dbReference>
<keyword evidence="5" id="KW-0716">Sensory transduction</keyword>